<dbReference type="AlphaFoldDB" id="A0A833T2M0"/>
<dbReference type="Proteomes" id="UP000602510">
    <property type="component" value="Unassembled WGS sequence"/>
</dbReference>
<evidence type="ECO:0008006" key="3">
    <source>
        <dbReference type="Google" id="ProtNLM"/>
    </source>
</evidence>
<gene>
    <name evidence="1" type="ORF">GN244_ATG02517</name>
</gene>
<keyword evidence="2" id="KW-1185">Reference proteome</keyword>
<dbReference type="InterPro" id="IPR027443">
    <property type="entry name" value="IPNS-like_sf"/>
</dbReference>
<reference evidence="1" key="1">
    <citation type="submission" date="2020-04" db="EMBL/GenBank/DDBJ databases">
        <title>Hybrid Assembly of Korean Phytophthora infestans isolates.</title>
        <authorList>
            <person name="Prokchorchik M."/>
            <person name="Lee Y."/>
            <person name="Seo J."/>
            <person name="Cho J.-H."/>
            <person name="Park Y.-E."/>
            <person name="Jang D.-C."/>
            <person name="Im J.-S."/>
            <person name="Choi J.-G."/>
            <person name="Park H.-J."/>
            <person name="Lee G.-B."/>
            <person name="Lee Y.-G."/>
            <person name="Hong S.-Y."/>
            <person name="Cho K."/>
            <person name="Sohn K.H."/>
        </authorList>
    </citation>
    <scope>NUCLEOTIDE SEQUENCE</scope>
    <source>
        <strain evidence="1">KR_1_A1</strain>
    </source>
</reference>
<dbReference type="SUPFAM" id="SSF51197">
    <property type="entry name" value="Clavaminate synthase-like"/>
    <property type="match status" value="1"/>
</dbReference>
<dbReference type="Gene3D" id="2.60.120.330">
    <property type="entry name" value="B-lactam Antibiotic, Isopenicillin N Synthase, Chain"/>
    <property type="match status" value="1"/>
</dbReference>
<sequence length="120" mass="13260">MAEGSMAELLQYRISFCNSLTRAQDGRPPSSVIDIGTLIGPSTDAEVDAALRDSKQQKLGQIVDSVRKAASEWGFFYIANHGFNWRQFQLNRQQGNYADVGKENQIGDFKIHGPIDVANA</sequence>
<comment type="caution">
    <text evidence="1">The sequence shown here is derived from an EMBL/GenBank/DDBJ whole genome shotgun (WGS) entry which is preliminary data.</text>
</comment>
<accession>A0A833T2M0</accession>
<protein>
    <recommendedName>
        <fullName evidence="3">Non-haem dioxygenase N-terminal domain-containing protein</fullName>
    </recommendedName>
</protein>
<dbReference type="EMBL" id="WSZM01000055">
    <property type="protein sequence ID" value="KAF4045133.1"/>
    <property type="molecule type" value="Genomic_DNA"/>
</dbReference>
<evidence type="ECO:0000313" key="2">
    <source>
        <dbReference type="Proteomes" id="UP000602510"/>
    </source>
</evidence>
<organism evidence="1 2">
    <name type="scientific">Phytophthora infestans</name>
    <name type="common">Potato late blight agent</name>
    <name type="synonym">Botrytis infestans</name>
    <dbReference type="NCBI Taxonomy" id="4787"/>
    <lineage>
        <taxon>Eukaryota</taxon>
        <taxon>Sar</taxon>
        <taxon>Stramenopiles</taxon>
        <taxon>Oomycota</taxon>
        <taxon>Peronosporomycetes</taxon>
        <taxon>Peronosporales</taxon>
        <taxon>Peronosporaceae</taxon>
        <taxon>Phytophthora</taxon>
    </lineage>
</organism>
<proteinExistence type="predicted"/>
<name>A0A833T2M0_PHYIN</name>
<evidence type="ECO:0000313" key="1">
    <source>
        <dbReference type="EMBL" id="KAF4045133.1"/>
    </source>
</evidence>